<evidence type="ECO:0000313" key="2">
    <source>
        <dbReference type="Proteomes" id="UP000708208"/>
    </source>
</evidence>
<dbReference type="AlphaFoldDB" id="A0A8J2NLR7"/>
<proteinExistence type="predicted"/>
<sequence>PDHRYCRKYSSSDASWWSFGT</sequence>
<reference evidence="1" key="1">
    <citation type="submission" date="2021-06" db="EMBL/GenBank/DDBJ databases">
        <authorList>
            <person name="Hodson N. C."/>
            <person name="Mongue J. A."/>
            <person name="Jaron S. K."/>
        </authorList>
    </citation>
    <scope>NUCLEOTIDE SEQUENCE</scope>
</reference>
<evidence type="ECO:0000313" key="1">
    <source>
        <dbReference type="EMBL" id="CAG7717736.1"/>
    </source>
</evidence>
<protein>
    <submittedName>
        <fullName evidence="1">Uncharacterized protein</fullName>
    </submittedName>
</protein>
<dbReference type="Proteomes" id="UP000708208">
    <property type="component" value="Unassembled WGS sequence"/>
</dbReference>
<feature type="non-terminal residue" evidence="1">
    <location>
        <position position="1"/>
    </location>
</feature>
<keyword evidence="2" id="KW-1185">Reference proteome</keyword>
<name>A0A8J2NLR7_9HEXA</name>
<gene>
    <name evidence="1" type="ORF">AFUS01_LOCUS7175</name>
</gene>
<accession>A0A8J2NLR7</accession>
<comment type="caution">
    <text evidence="1">The sequence shown here is derived from an EMBL/GenBank/DDBJ whole genome shotgun (WGS) entry which is preliminary data.</text>
</comment>
<organism evidence="1 2">
    <name type="scientific">Allacma fusca</name>
    <dbReference type="NCBI Taxonomy" id="39272"/>
    <lineage>
        <taxon>Eukaryota</taxon>
        <taxon>Metazoa</taxon>
        <taxon>Ecdysozoa</taxon>
        <taxon>Arthropoda</taxon>
        <taxon>Hexapoda</taxon>
        <taxon>Collembola</taxon>
        <taxon>Symphypleona</taxon>
        <taxon>Sminthuridae</taxon>
        <taxon>Allacma</taxon>
    </lineage>
</organism>
<dbReference type="EMBL" id="CAJVCH010048177">
    <property type="protein sequence ID" value="CAG7717736.1"/>
    <property type="molecule type" value="Genomic_DNA"/>
</dbReference>